<feature type="transmembrane region" description="Helical" evidence="5">
    <location>
        <begin position="215"/>
        <end position="237"/>
    </location>
</feature>
<evidence type="ECO:0000256" key="3">
    <source>
        <dbReference type="ARBA" id="ARBA00022989"/>
    </source>
</evidence>
<keyword evidence="4 5" id="KW-0472">Membrane</keyword>
<dbReference type="InterPro" id="IPR000620">
    <property type="entry name" value="EamA_dom"/>
</dbReference>
<evidence type="ECO:0000259" key="6">
    <source>
        <dbReference type="Pfam" id="PF00892"/>
    </source>
</evidence>
<evidence type="ECO:0000313" key="7">
    <source>
        <dbReference type="EMBL" id="ELY53300.1"/>
    </source>
</evidence>
<evidence type="ECO:0000256" key="1">
    <source>
        <dbReference type="ARBA" id="ARBA00004141"/>
    </source>
</evidence>
<dbReference type="STRING" id="1227499.C493_14758"/>
<feature type="transmembrane region" description="Helical" evidence="5">
    <location>
        <begin position="183"/>
        <end position="203"/>
    </location>
</feature>
<dbReference type="eggNOG" id="arCOG00271">
    <property type="taxonomic scope" value="Archaea"/>
</dbReference>
<name>L9WV14_9EURY</name>
<dbReference type="Pfam" id="PF00892">
    <property type="entry name" value="EamA"/>
    <property type="match status" value="2"/>
</dbReference>
<dbReference type="GO" id="GO:0016020">
    <property type="term" value="C:membrane"/>
    <property type="evidence" value="ECO:0007669"/>
    <property type="project" value="UniProtKB-SubCell"/>
</dbReference>
<comment type="subcellular location">
    <subcellularLocation>
        <location evidence="1">Membrane</location>
        <topology evidence="1">Multi-pass membrane protein</topology>
    </subcellularLocation>
</comment>
<feature type="transmembrane region" description="Helical" evidence="5">
    <location>
        <begin position="63"/>
        <end position="86"/>
    </location>
</feature>
<evidence type="ECO:0000256" key="4">
    <source>
        <dbReference type="ARBA" id="ARBA00023136"/>
    </source>
</evidence>
<dbReference type="EMBL" id="AOHZ01000068">
    <property type="protein sequence ID" value="ELY53300.1"/>
    <property type="molecule type" value="Genomic_DNA"/>
</dbReference>
<gene>
    <name evidence="7" type="ORF">C493_14758</name>
</gene>
<feature type="transmembrane region" description="Helical" evidence="5">
    <location>
        <begin position="154"/>
        <end position="171"/>
    </location>
</feature>
<keyword evidence="2 5" id="KW-0812">Transmembrane</keyword>
<dbReference type="PATRIC" id="fig|1227499.3.peg.3026"/>
<feature type="transmembrane region" description="Helical" evidence="5">
    <location>
        <begin position="125"/>
        <end position="147"/>
    </location>
</feature>
<feature type="transmembrane region" description="Helical" evidence="5">
    <location>
        <begin position="37"/>
        <end position="57"/>
    </location>
</feature>
<dbReference type="SUPFAM" id="SSF103481">
    <property type="entry name" value="Multidrug resistance efflux transporter EmrE"/>
    <property type="match status" value="2"/>
</dbReference>
<keyword evidence="8" id="KW-1185">Reference proteome</keyword>
<keyword evidence="3 5" id="KW-1133">Transmembrane helix</keyword>
<feature type="transmembrane region" description="Helical" evidence="5">
    <location>
        <begin position="282"/>
        <end position="300"/>
    </location>
</feature>
<protein>
    <recommendedName>
        <fullName evidence="6">EamA domain-containing protein</fullName>
    </recommendedName>
</protein>
<dbReference type="AlphaFoldDB" id="L9WV14"/>
<evidence type="ECO:0000313" key="8">
    <source>
        <dbReference type="Proteomes" id="UP000011602"/>
    </source>
</evidence>
<dbReference type="Proteomes" id="UP000011602">
    <property type="component" value="Unassembled WGS sequence"/>
</dbReference>
<feature type="transmembrane region" description="Helical" evidence="5">
    <location>
        <begin position="306"/>
        <end position="323"/>
    </location>
</feature>
<comment type="caution">
    <text evidence="7">The sequence shown here is derived from an EMBL/GenBank/DDBJ whole genome shotgun (WGS) entry which is preliminary data.</text>
</comment>
<feature type="transmembrane region" description="Helical" evidence="5">
    <location>
        <begin position="98"/>
        <end position="119"/>
    </location>
</feature>
<organism evidence="7 8">
    <name type="scientific">Natronolimnohabitans innermongolicus JCM 12255</name>
    <dbReference type="NCBI Taxonomy" id="1227499"/>
    <lineage>
        <taxon>Archaea</taxon>
        <taxon>Methanobacteriati</taxon>
        <taxon>Methanobacteriota</taxon>
        <taxon>Stenosarchaea group</taxon>
        <taxon>Halobacteria</taxon>
        <taxon>Halobacteriales</taxon>
        <taxon>Natrialbaceae</taxon>
        <taxon>Natronolimnohabitans</taxon>
    </lineage>
</organism>
<dbReference type="PANTHER" id="PTHR32322">
    <property type="entry name" value="INNER MEMBRANE TRANSPORTER"/>
    <property type="match status" value="1"/>
</dbReference>
<evidence type="ECO:0000256" key="5">
    <source>
        <dbReference type="SAM" id="Phobius"/>
    </source>
</evidence>
<dbReference type="PANTHER" id="PTHR32322:SF2">
    <property type="entry name" value="EAMA DOMAIN-CONTAINING PROTEIN"/>
    <property type="match status" value="1"/>
</dbReference>
<reference evidence="7 8" key="1">
    <citation type="journal article" date="2014" name="PLoS Genet.">
        <title>Phylogenetically driven sequencing of extremely halophilic archaea reveals strategies for static and dynamic osmo-response.</title>
        <authorList>
            <person name="Becker E.A."/>
            <person name="Seitzer P.M."/>
            <person name="Tritt A."/>
            <person name="Larsen D."/>
            <person name="Krusor M."/>
            <person name="Yao A.I."/>
            <person name="Wu D."/>
            <person name="Madern D."/>
            <person name="Eisen J.A."/>
            <person name="Darling A.E."/>
            <person name="Facciotti M.T."/>
        </authorList>
    </citation>
    <scope>NUCLEOTIDE SEQUENCE [LARGE SCALE GENOMIC DNA]</scope>
    <source>
        <strain evidence="7 8">JCM 12255</strain>
    </source>
</reference>
<dbReference type="InterPro" id="IPR050638">
    <property type="entry name" value="AA-Vitamin_Transporters"/>
</dbReference>
<accession>L9WV14</accession>
<dbReference type="InterPro" id="IPR037185">
    <property type="entry name" value="EmrE-like"/>
</dbReference>
<feature type="domain" description="EamA" evidence="6">
    <location>
        <begin position="36"/>
        <end position="171"/>
    </location>
</feature>
<feature type="transmembrane region" description="Helical" evidence="5">
    <location>
        <begin position="249"/>
        <end position="270"/>
    </location>
</feature>
<sequence length="358" mass="36804">MEYDALFALCAGRSPIGSVAARSLAEGGRMIDRRSAIFFALSSLFFGGTFVAAKAGLEYFPPLTFVAIRFDVAALVMLGYIAITASREELRPRTRADVVGILATGGLVIGLANALIFVGQQYATSAVGAIVFSLNPILTPVFAAVLLSNERLSTRGAVGMVLGLVGVALVVSPDPAMIVGGDALGRAVLFAGAVSAALGAVLIRRASTHATLSSTVRVAWGLPIAAALSHGLAWSAGESVGEIVWTTEAVLALAYVSVVAGVLAYIAYFGLLESTGAIQANLVFYVVPVVSTLGGAVLLGESIAPLAVVGFLTIFAGFAVLGSESVDLRTRLPDWLIETPARGEASTVGDDPRGYRGD</sequence>
<evidence type="ECO:0000256" key="2">
    <source>
        <dbReference type="ARBA" id="ARBA00022692"/>
    </source>
</evidence>
<proteinExistence type="predicted"/>
<feature type="domain" description="EamA" evidence="6">
    <location>
        <begin position="187"/>
        <end position="321"/>
    </location>
</feature>